<dbReference type="EMBL" id="JBGORX010000001">
    <property type="protein sequence ID" value="MFJ1267532.1"/>
    <property type="molecule type" value="Genomic_DNA"/>
</dbReference>
<gene>
    <name evidence="2" type="ORF">ACD661_03055</name>
</gene>
<accession>A0ABW8D4A7</accession>
<keyword evidence="1" id="KW-0472">Membrane</keyword>
<keyword evidence="3" id="KW-1185">Reference proteome</keyword>
<comment type="caution">
    <text evidence="2">The sequence shown here is derived from an EMBL/GenBank/DDBJ whole genome shotgun (WGS) entry which is preliminary data.</text>
</comment>
<feature type="transmembrane region" description="Helical" evidence="1">
    <location>
        <begin position="247"/>
        <end position="267"/>
    </location>
</feature>
<proteinExistence type="predicted"/>
<sequence>MWYNNKQIVFMVIIMTISDEEMKSIADTIKQVGISIDLQEHFMDSIQSAMDLGKFFSYLEPSLYADTIVALRDEMSIIFKNDKYPSTFLISIKSPDNRAALYELLKIHLSDSLSIKTTEEFQWLMRLLPPAQKNDYFSITKNELTKLVKNSFDIIKIIQALEPEQKLQFVQIIKAEILAEKISCTIPVELKYGYNYAQRFPEEYALLEELLFSDKDIEKLIRDSQVKRIPATHTASPLEKDSMSMSILSGFIHALGIGAVALGFTALCAATMGLSGVVIAGAVIATTAMTFGVSKVGFFSAKEDSRVEHLGDIEPPTNGLA</sequence>
<feature type="transmembrane region" description="Helical" evidence="1">
    <location>
        <begin position="273"/>
        <end position="293"/>
    </location>
</feature>
<protein>
    <submittedName>
        <fullName evidence="2">Uncharacterized protein</fullName>
    </submittedName>
</protein>
<dbReference type="Proteomes" id="UP001615550">
    <property type="component" value="Unassembled WGS sequence"/>
</dbReference>
<name>A0ABW8D4A7_9GAMM</name>
<reference evidence="2 3" key="1">
    <citation type="submission" date="2024-08" db="EMBL/GenBank/DDBJ databases">
        <title>Draft Genome Sequence of Legionella lytica strain DSB2004, Isolated From a Fire Sprinkler System.</title>
        <authorList>
            <person name="Everhart A.D."/>
            <person name="Kidane D.T."/>
            <person name="Farone A.L."/>
            <person name="Farone M.B."/>
        </authorList>
    </citation>
    <scope>NUCLEOTIDE SEQUENCE [LARGE SCALE GENOMIC DNA]</scope>
    <source>
        <strain evidence="2 3">DSB2004</strain>
    </source>
</reference>
<keyword evidence="1" id="KW-1133">Transmembrane helix</keyword>
<evidence type="ECO:0000313" key="3">
    <source>
        <dbReference type="Proteomes" id="UP001615550"/>
    </source>
</evidence>
<evidence type="ECO:0000313" key="2">
    <source>
        <dbReference type="EMBL" id="MFJ1267532.1"/>
    </source>
</evidence>
<keyword evidence="1" id="KW-0812">Transmembrane</keyword>
<evidence type="ECO:0000256" key="1">
    <source>
        <dbReference type="SAM" id="Phobius"/>
    </source>
</evidence>
<organism evidence="2 3">
    <name type="scientific">Legionella lytica</name>
    <dbReference type="NCBI Taxonomy" id="96232"/>
    <lineage>
        <taxon>Bacteria</taxon>
        <taxon>Pseudomonadati</taxon>
        <taxon>Pseudomonadota</taxon>
        <taxon>Gammaproteobacteria</taxon>
        <taxon>Legionellales</taxon>
        <taxon>Legionellaceae</taxon>
        <taxon>Legionella</taxon>
    </lineage>
</organism>
<dbReference type="RefSeq" id="WP_400186211.1">
    <property type="nucleotide sequence ID" value="NZ_JBGORX010000001.1"/>
</dbReference>